<accession>A0ACC3MCQ3</accession>
<evidence type="ECO:0000313" key="1">
    <source>
        <dbReference type="EMBL" id="KAK3686274.1"/>
    </source>
</evidence>
<organism evidence="1 2">
    <name type="scientific">Vermiconidia calcicola</name>
    <dbReference type="NCBI Taxonomy" id="1690605"/>
    <lineage>
        <taxon>Eukaryota</taxon>
        <taxon>Fungi</taxon>
        <taxon>Dikarya</taxon>
        <taxon>Ascomycota</taxon>
        <taxon>Pezizomycotina</taxon>
        <taxon>Dothideomycetes</taxon>
        <taxon>Dothideomycetidae</taxon>
        <taxon>Mycosphaerellales</taxon>
        <taxon>Extremaceae</taxon>
        <taxon>Vermiconidia</taxon>
    </lineage>
</organism>
<keyword evidence="2" id="KW-1185">Reference proteome</keyword>
<reference evidence="1" key="1">
    <citation type="submission" date="2023-07" db="EMBL/GenBank/DDBJ databases">
        <title>Black Yeasts Isolated from many extreme environments.</title>
        <authorList>
            <person name="Coleine C."/>
            <person name="Stajich J.E."/>
            <person name="Selbmann L."/>
        </authorList>
    </citation>
    <scope>NUCLEOTIDE SEQUENCE</scope>
    <source>
        <strain evidence="1">CCFEE 5714</strain>
    </source>
</reference>
<name>A0ACC3MCQ3_9PEZI</name>
<comment type="caution">
    <text evidence="1">The sequence shown here is derived from an EMBL/GenBank/DDBJ whole genome shotgun (WGS) entry which is preliminary data.</text>
</comment>
<dbReference type="EMBL" id="JAUTXU010000328">
    <property type="protein sequence ID" value="KAK3686274.1"/>
    <property type="molecule type" value="Genomic_DNA"/>
</dbReference>
<evidence type="ECO:0000313" key="2">
    <source>
        <dbReference type="Proteomes" id="UP001281147"/>
    </source>
</evidence>
<sequence length="245" mass="26531">MAAGHCALVCSVTHRSSLARLHDEQELRNIHDSSASRACQASVDVEDSAPTLLQHKMCYIFTPYHARCGCWGKSTFSGEPCIRATSQPGLTRGCWDTNDLGVETVDTMCAKCLRRERADSDASTLVGSSSSPRTSASKLPVLMLEGEPLQERSDSTWSTSSSSTAVSSTSSKHSRSSVDDARRILSFLPKSIPKIPRSDSGVSLATADTFKSITAKQNSVSPTEKNLHWRAFDGRGYVDKGDAWP</sequence>
<protein>
    <submittedName>
        <fullName evidence="1">Uncharacterized protein</fullName>
    </submittedName>
</protein>
<dbReference type="Proteomes" id="UP001281147">
    <property type="component" value="Unassembled WGS sequence"/>
</dbReference>
<proteinExistence type="predicted"/>
<gene>
    <name evidence="1" type="ORF">LTR37_019997</name>
</gene>